<dbReference type="CDD" id="cd00177">
    <property type="entry name" value="START"/>
    <property type="match status" value="1"/>
</dbReference>
<evidence type="ECO:0000256" key="2">
    <source>
        <dbReference type="ARBA" id="ARBA00023055"/>
    </source>
</evidence>
<protein>
    <submittedName>
        <fullName evidence="7">(pine wood nematode) hypothetical protein</fullName>
    </submittedName>
    <submittedName>
        <fullName evidence="10">START domain-containing protein</fullName>
    </submittedName>
</protein>
<keyword evidence="3" id="KW-0446">Lipid-binding</keyword>
<name>A0A1I7RNL4_BURXY</name>
<comment type="function">
    <text evidence="4">May be involved in the intracellular transport of sterols or other lipids. May bind cholesterol or other sterols.</text>
</comment>
<dbReference type="Gene3D" id="3.30.530.20">
    <property type="match status" value="1"/>
</dbReference>
<evidence type="ECO:0000313" key="9">
    <source>
        <dbReference type="Proteomes" id="UP000659654"/>
    </source>
</evidence>
<evidence type="ECO:0000256" key="3">
    <source>
        <dbReference type="ARBA" id="ARBA00023121"/>
    </source>
</evidence>
<evidence type="ECO:0000256" key="1">
    <source>
        <dbReference type="ARBA" id="ARBA00022448"/>
    </source>
</evidence>
<proteinExistence type="predicted"/>
<dbReference type="PANTHER" id="PTHR46374">
    <property type="entry name" value="PROTEIN CBG07384"/>
    <property type="match status" value="1"/>
</dbReference>
<dbReference type="OrthoDB" id="196858at2759"/>
<accession>A0A1I7RNL4</accession>
<evidence type="ECO:0000259" key="6">
    <source>
        <dbReference type="PROSITE" id="PS50848"/>
    </source>
</evidence>
<reference evidence="10" key="1">
    <citation type="submission" date="2016-11" db="UniProtKB">
        <authorList>
            <consortium name="WormBaseParasite"/>
        </authorList>
    </citation>
    <scope>IDENTIFICATION</scope>
</reference>
<dbReference type="Proteomes" id="UP000659654">
    <property type="component" value="Unassembled WGS sequence"/>
</dbReference>
<keyword evidence="1" id="KW-0813">Transport</keyword>
<keyword evidence="5" id="KW-0732">Signal</keyword>
<evidence type="ECO:0000256" key="4">
    <source>
        <dbReference type="ARBA" id="ARBA00024750"/>
    </source>
</evidence>
<dbReference type="Proteomes" id="UP000582659">
    <property type="component" value="Unassembled WGS sequence"/>
</dbReference>
<dbReference type="EMBL" id="CAJFDI010000005">
    <property type="protein sequence ID" value="CAD5232137.1"/>
    <property type="molecule type" value="Genomic_DNA"/>
</dbReference>
<feature type="chain" id="PRO_5035359247" evidence="5">
    <location>
        <begin position="17"/>
        <end position="234"/>
    </location>
</feature>
<gene>
    <name evidence="7" type="ORF">BXYJ_LOCUS12228</name>
</gene>
<feature type="signal peptide" evidence="5">
    <location>
        <begin position="1"/>
        <end position="16"/>
    </location>
</feature>
<dbReference type="Proteomes" id="UP000095284">
    <property type="component" value="Unplaced"/>
</dbReference>
<dbReference type="WBParaSite" id="BXY_0230100.1">
    <property type="protein sequence ID" value="BXY_0230100.1"/>
    <property type="gene ID" value="BXY_0230100"/>
</dbReference>
<dbReference type="PANTHER" id="PTHR46374:SF1">
    <property type="entry name" value="START DOMAIN-CONTAINING PROTEIN"/>
    <property type="match status" value="1"/>
</dbReference>
<keyword evidence="9" id="KW-1185">Reference proteome</keyword>
<dbReference type="InterPro" id="IPR023393">
    <property type="entry name" value="START-like_dom_sf"/>
</dbReference>
<evidence type="ECO:0000256" key="5">
    <source>
        <dbReference type="SAM" id="SignalP"/>
    </source>
</evidence>
<reference evidence="7" key="2">
    <citation type="submission" date="2020-09" db="EMBL/GenBank/DDBJ databases">
        <authorList>
            <person name="Kikuchi T."/>
        </authorList>
    </citation>
    <scope>NUCLEOTIDE SEQUENCE</scope>
    <source>
        <strain evidence="7">Ka4C1</strain>
    </source>
</reference>
<dbReference type="SUPFAM" id="SSF55961">
    <property type="entry name" value="Bet v1-like"/>
    <property type="match status" value="1"/>
</dbReference>
<sequence>MRLLVTGFLVLSTVFAAFPSSEENIKLADQAVKELRDLIEGNRHELWPNLERHGEGWKIYAKESIFPELKEHLLMAEIIVKANTTKISTLLAPFRGYRSKWDDLYEFNRVVDRLDNNSYVIHEAVHRVFILSARDAVIACKEEVIEEKIIMACRNTTHVNVPENDDYVRTVQRLVGYYLQPYEKNPQWTKANVLIGLDLNLPVTFFSSLAERFKPGQMVDFIGRLNNAAEEYNI</sequence>
<organism evidence="8 10">
    <name type="scientific">Bursaphelenchus xylophilus</name>
    <name type="common">Pinewood nematode worm</name>
    <name type="synonym">Aphelenchoides xylophilus</name>
    <dbReference type="NCBI Taxonomy" id="6326"/>
    <lineage>
        <taxon>Eukaryota</taxon>
        <taxon>Metazoa</taxon>
        <taxon>Ecdysozoa</taxon>
        <taxon>Nematoda</taxon>
        <taxon>Chromadorea</taxon>
        <taxon>Rhabditida</taxon>
        <taxon>Tylenchina</taxon>
        <taxon>Tylenchomorpha</taxon>
        <taxon>Aphelenchoidea</taxon>
        <taxon>Aphelenchoididae</taxon>
        <taxon>Bursaphelenchus</taxon>
    </lineage>
</organism>
<evidence type="ECO:0000313" key="8">
    <source>
        <dbReference type="Proteomes" id="UP000095284"/>
    </source>
</evidence>
<dbReference type="EMBL" id="CAJFCV020000005">
    <property type="protein sequence ID" value="CAG9124140.1"/>
    <property type="molecule type" value="Genomic_DNA"/>
</dbReference>
<dbReference type="InterPro" id="IPR002913">
    <property type="entry name" value="START_lipid-bd_dom"/>
</dbReference>
<dbReference type="PROSITE" id="PS50848">
    <property type="entry name" value="START"/>
    <property type="match status" value="1"/>
</dbReference>
<feature type="domain" description="START" evidence="6">
    <location>
        <begin position="28"/>
        <end position="234"/>
    </location>
</feature>
<evidence type="ECO:0000313" key="10">
    <source>
        <dbReference type="WBParaSite" id="BXY_0230100.1"/>
    </source>
</evidence>
<dbReference type="GO" id="GO:0006869">
    <property type="term" value="P:lipid transport"/>
    <property type="evidence" value="ECO:0007669"/>
    <property type="project" value="UniProtKB-KW"/>
</dbReference>
<dbReference type="InterPro" id="IPR043556">
    <property type="entry name" value="StARD5/6"/>
</dbReference>
<keyword evidence="2" id="KW-0445">Lipid transport</keyword>
<dbReference type="eggNOG" id="ENOG502TG4H">
    <property type="taxonomic scope" value="Eukaryota"/>
</dbReference>
<dbReference type="GO" id="GO:0008289">
    <property type="term" value="F:lipid binding"/>
    <property type="evidence" value="ECO:0007669"/>
    <property type="project" value="UniProtKB-KW"/>
</dbReference>
<dbReference type="AlphaFoldDB" id="A0A1I7RNL4"/>
<evidence type="ECO:0000313" key="7">
    <source>
        <dbReference type="EMBL" id="CAD5232137.1"/>
    </source>
</evidence>
<dbReference type="SMR" id="A0A1I7RNL4"/>
<dbReference type="Pfam" id="PF01852">
    <property type="entry name" value="START"/>
    <property type="match status" value="1"/>
</dbReference>